<protein>
    <submittedName>
        <fullName evidence="1">Uncharacterized protein</fullName>
    </submittedName>
</protein>
<organism evidence="1 2">
    <name type="scientific">Acorus calamus</name>
    <name type="common">Sweet flag</name>
    <dbReference type="NCBI Taxonomy" id="4465"/>
    <lineage>
        <taxon>Eukaryota</taxon>
        <taxon>Viridiplantae</taxon>
        <taxon>Streptophyta</taxon>
        <taxon>Embryophyta</taxon>
        <taxon>Tracheophyta</taxon>
        <taxon>Spermatophyta</taxon>
        <taxon>Magnoliopsida</taxon>
        <taxon>Liliopsida</taxon>
        <taxon>Acoraceae</taxon>
        <taxon>Acorus</taxon>
    </lineage>
</organism>
<name>A0AAV9CIP7_ACOCL</name>
<evidence type="ECO:0000313" key="2">
    <source>
        <dbReference type="Proteomes" id="UP001180020"/>
    </source>
</evidence>
<proteinExistence type="predicted"/>
<reference evidence="1" key="2">
    <citation type="submission" date="2023-06" db="EMBL/GenBank/DDBJ databases">
        <authorList>
            <person name="Ma L."/>
            <person name="Liu K.-W."/>
            <person name="Li Z."/>
            <person name="Hsiao Y.-Y."/>
            <person name="Qi Y."/>
            <person name="Fu T."/>
            <person name="Tang G."/>
            <person name="Zhang D."/>
            <person name="Sun W.-H."/>
            <person name="Liu D.-K."/>
            <person name="Li Y."/>
            <person name="Chen G.-Z."/>
            <person name="Liu X.-D."/>
            <person name="Liao X.-Y."/>
            <person name="Jiang Y.-T."/>
            <person name="Yu X."/>
            <person name="Hao Y."/>
            <person name="Huang J."/>
            <person name="Zhao X.-W."/>
            <person name="Ke S."/>
            <person name="Chen Y.-Y."/>
            <person name="Wu W.-L."/>
            <person name="Hsu J.-L."/>
            <person name="Lin Y.-F."/>
            <person name="Huang M.-D."/>
            <person name="Li C.-Y."/>
            <person name="Huang L."/>
            <person name="Wang Z.-W."/>
            <person name="Zhao X."/>
            <person name="Zhong W.-Y."/>
            <person name="Peng D.-H."/>
            <person name="Ahmad S."/>
            <person name="Lan S."/>
            <person name="Zhang J.-S."/>
            <person name="Tsai W.-C."/>
            <person name="Van De Peer Y."/>
            <person name="Liu Z.-J."/>
        </authorList>
    </citation>
    <scope>NUCLEOTIDE SEQUENCE</scope>
    <source>
        <strain evidence="1">CP</strain>
        <tissue evidence="1">Leaves</tissue>
    </source>
</reference>
<dbReference type="EMBL" id="JAUJYO010000019">
    <property type="protein sequence ID" value="KAK1288876.1"/>
    <property type="molecule type" value="Genomic_DNA"/>
</dbReference>
<sequence>MSRDIHKMWGFNFIQINIFINSEQSSTGYAWQRDKVKDVSRDYGIQLPYHKAWHGKEVACKDLHGNEFLSFDNLRWYVDAVMATNSENYVGLECTPDDHRFR</sequence>
<dbReference type="AlphaFoldDB" id="A0AAV9CIP7"/>
<gene>
    <name evidence="1" type="ORF">QJS10_CPB19g00361</name>
</gene>
<reference evidence="1" key="1">
    <citation type="journal article" date="2023" name="Nat. Commun.">
        <title>Diploid and tetraploid genomes of Acorus and the evolution of monocots.</title>
        <authorList>
            <person name="Ma L."/>
            <person name="Liu K.W."/>
            <person name="Li Z."/>
            <person name="Hsiao Y.Y."/>
            <person name="Qi Y."/>
            <person name="Fu T."/>
            <person name="Tang G.D."/>
            <person name="Zhang D."/>
            <person name="Sun W.H."/>
            <person name="Liu D.K."/>
            <person name="Li Y."/>
            <person name="Chen G.Z."/>
            <person name="Liu X.D."/>
            <person name="Liao X.Y."/>
            <person name="Jiang Y.T."/>
            <person name="Yu X."/>
            <person name="Hao Y."/>
            <person name="Huang J."/>
            <person name="Zhao X.W."/>
            <person name="Ke S."/>
            <person name="Chen Y.Y."/>
            <person name="Wu W.L."/>
            <person name="Hsu J.L."/>
            <person name="Lin Y.F."/>
            <person name="Huang M.D."/>
            <person name="Li C.Y."/>
            <person name="Huang L."/>
            <person name="Wang Z.W."/>
            <person name="Zhao X."/>
            <person name="Zhong W.Y."/>
            <person name="Peng D.H."/>
            <person name="Ahmad S."/>
            <person name="Lan S."/>
            <person name="Zhang J.S."/>
            <person name="Tsai W.C."/>
            <person name="Van de Peer Y."/>
            <person name="Liu Z.J."/>
        </authorList>
    </citation>
    <scope>NUCLEOTIDE SEQUENCE</scope>
    <source>
        <strain evidence="1">CP</strain>
    </source>
</reference>
<accession>A0AAV9CIP7</accession>
<dbReference type="Proteomes" id="UP001180020">
    <property type="component" value="Unassembled WGS sequence"/>
</dbReference>
<keyword evidence="2" id="KW-1185">Reference proteome</keyword>
<evidence type="ECO:0000313" key="1">
    <source>
        <dbReference type="EMBL" id="KAK1288876.1"/>
    </source>
</evidence>
<comment type="caution">
    <text evidence="1">The sequence shown here is derived from an EMBL/GenBank/DDBJ whole genome shotgun (WGS) entry which is preliminary data.</text>
</comment>